<reference evidence="4" key="1">
    <citation type="journal article" date="2017" name="Nat. Commun.">
        <title>The North American bullfrog draft genome provides insight into hormonal regulation of long noncoding RNA.</title>
        <authorList>
            <person name="Hammond S.A."/>
            <person name="Warren R.L."/>
            <person name="Vandervalk B.P."/>
            <person name="Kucuk E."/>
            <person name="Khan H."/>
            <person name="Gibb E.A."/>
            <person name="Pandoh P."/>
            <person name="Kirk H."/>
            <person name="Zhao Y."/>
            <person name="Jones M."/>
            <person name="Mungall A.J."/>
            <person name="Coope R."/>
            <person name="Pleasance S."/>
            <person name="Moore R.A."/>
            <person name="Holt R.A."/>
            <person name="Round J.M."/>
            <person name="Ohora S."/>
            <person name="Walle B.V."/>
            <person name="Veldhoen N."/>
            <person name="Helbing C.C."/>
            <person name="Birol I."/>
        </authorList>
    </citation>
    <scope>NUCLEOTIDE SEQUENCE [LARGE SCALE GENOMIC DNA]</scope>
</reference>
<dbReference type="Proteomes" id="UP000228934">
    <property type="component" value="Unassembled WGS sequence"/>
</dbReference>
<evidence type="ECO:0000313" key="4">
    <source>
        <dbReference type="Proteomes" id="UP000228934"/>
    </source>
</evidence>
<feature type="region of interest" description="Disordered" evidence="1">
    <location>
        <begin position="50"/>
        <end position="70"/>
    </location>
</feature>
<name>A0A2G9Q269_AQUCT</name>
<evidence type="ECO:0008006" key="5">
    <source>
        <dbReference type="Google" id="ProtNLM"/>
    </source>
</evidence>
<organism evidence="3 4">
    <name type="scientific">Aquarana catesbeiana</name>
    <name type="common">American bullfrog</name>
    <name type="synonym">Rana catesbeiana</name>
    <dbReference type="NCBI Taxonomy" id="8400"/>
    <lineage>
        <taxon>Eukaryota</taxon>
        <taxon>Metazoa</taxon>
        <taxon>Chordata</taxon>
        <taxon>Craniata</taxon>
        <taxon>Vertebrata</taxon>
        <taxon>Euteleostomi</taxon>
        <taxon>Amphibia</taxon>
        <taxon>Batrachia</taxon>
        <taxon>Anura</taxon>
        <taxon>Neobatrachia</taxon>
        <taxon>Ranoidea</taxon>
        <taxon>Ranidae</taxon>
        <taxon>Aquarana</taxon>
    </lineage>
</organism>
<dbReference type="EMBL" id="KZ369849">
    <property type="protein sequence ID" value="PIO09677.1"/>
    <property type="molecule type" value="Genomic_DNA"/>
</dbReference>
<protein>
    <recommendedName>
        <fullName evidence="5">Secreted protein</fullName>
    </recommendedName>
</protein>
<dbReference type="AlphaFoldDB" id="A0A2G9Q269"/>
<keyword evidence="2" id="KW-0732">Signal</keyword>
<proteinExistence type="predicted"/>
<evidence type="ECO:0000313" key="3">
    <source>
        <dbReference type="EMBL" id="PIO09677.1"/>
    </source>
</evidence>
<gene>
    <name evidence="3" type="ORF">AB205_0147900</name>
</gene>
<feature type="chain" id="PRO_5013553704" description="Secreted protein" evidence="2">
    <location>
        <begin position="24"/>
        <end position="70"/>
    </location>
</feature>
<keyword evidence="4" id="KW-1185">Reference proteome</keyword>
<evidence type="ECO:0000256" key="1">
    <source>
        <dbReference type="SAM" id="MobiDB-lite"/>
    </source>
</evidence>
<sequence length="70" mass="7612">MGGGRYLSVGVLLIFLHTDRGRCCPDGQPDRIIIPPEILISATRASREGGIRFPGPLHPHPSVQIQREGV</sequence>
<evidence type="ECO:0000256" key="2">
    <source>
        <dbReference type="SAM" id="SignalP"/>
    </source>
</evidence>
<accession>A0A2G9Q269</accession>
<feature type="signal peptide" evidence="2">
    <location>
        <begin position="1"/>
        <end position="23"/>
    </location>
</feature>